<keyword evidence="1" id="KW-0732">Signal</keyword>
<dbReference type="Pfam" id="PF11396">
    <property type="entry name" value="PepSY_like"/>
    <property type="match status" value="1"/>
</dbReference>
<evidence type="ECO:0000256" key="1">
    <source>
        <dbReference type="SAM" id="SignalP"/>
    </source>
</evidence>
<reference evidence="4" key="1">
    <citation type="submission" date="2016-04" db="EMBL/GenBank/DDBJ databases">
        <title>Complete Genome Sequences of Twelve Strains of a Stable Defined Moderately Diverse Mouse Microbiota 2 (sDMDMm2).</title>
        <authorList>
            <person name="Uchimura Y."/>
            <person name="Wyss M."/>
            <person name="Brugiroux S."/>
            <person name="Limenitakis J.P."/>
            <person name="Stecher B."/>
            <person name="McCoy K.D."/>
            <person name="Macpherson A.J."/>
        </authorList>
    </citation>
    <scope>NUCLEOTIDE SEQUENCE [LARGE SCALE GENOMIC DNA]</scope>
    <source>
        <strain evidence="4">YL27</strain>
    </source>
</reference>
<evidence type="ECO:0000259" key="2">
    <source>
        <dbReference type="Pfam" id="PF11396"/>
    </source>
</evidence>
<dbReference type="STRING" id="1796646.A4V02_00540"/>
<feature type="signal peptide" evidence="1">
    <location>
        <begin position="1"/>
        <end position="20"/>
    </location>
</feature>
<gene>
    <name evidence="3" type="ORF">A4V02_00540</name>
</gene>
<dbReference type="Gene3D" id="3.40.1420.30">
    <property type="match status" value="1"/>
</dbReference>
<dbReference type="KEGG" id="pary:A4V02_00540"/>
<feature type="domain" description="Putative beta-lactamase-inhibitor-like PepSY-like" evidence="2">
    <location>
        <begin position="61"/>
        <end position="141"/>
    </location>
</feature>
<evidence type="ECO:0000313" key="3">
    <source>
        <dbReference type="EMBL" id="ANU62383.2"/>
    </source>
</evidence>
<accession>A0A1Z2XFC9</accession>
<dbReference type="InterPro" id="IPR021533">
    <property type="entry name" value="PepSY-like"/>
</dbReference>
<dbReference type="EMBL" id="CP015402">
    <property type="protein sequence ID" value="ANU62383.2"/>
    <property type="molecule type" value="Genomic_DNA"/>
</dbReference>
<organism evidence="3 4">
    <name type="scientific">Muribaculum intestinale</name>
    <dbReference type="NCBI Taxonomy" id="1796646"/>
    <lineage>
        <taxon>Bacteria</taxon>
        <taxon>Pseudomonadati</taxon>
        <taxon>Bacteroidota</taxon>
        <taxon>Bacteroidia</taxon>
        <taxon>Bacteroidales</taxon>
        <taxon>Muribaculaceae</taxon>
        <taxon>Muribaculum</taxon>
    </lineage>
</organism>
<dbReference type="RefSeq" id="WP_068959782.1">
    <property type="nucleotide sequence ID" value="NZ_CAORJY010000004.1"/>
</dbReference>
<accession>A0A1B1S6E7</accession>
<sequence>MKKLLFLIFALIAFIPMARADKYTLDRDNLPVKAQEMITTYFPKAKISMIKVDKHLLKKTDYDVKLVNGTKIEFNNAGEWTSVDCKKKSVPTELVPKHIRRKVASSYPDATITRITKKSGGHIVGLSDGTELKFNLLGQLKKSSDSLDE</sequence>
<keyword evidence="4" id="KW-1185">Reference proteome</keyword>
<protein>
    <recommendedName>
        <fullName evidence="2">Putative beta-lactamase-inhibitor-like PepSY-like domain-containing protein</fullName>
    </recommendedName>
</protein>
<proteinExistence type="predicted"/>
<dbReference type="SUPFAM" id="SSF160574">
    <property type="entry name" value="BT0923-like"/>
    <property type="match status" value="1"/>
</dbReference>
<dbReference type="Proteomes" id="UP000186351">
    <property type="component" value="Chromosome"/>
</dbReference>
<dbReference type="AlphaFoldDB" id="A0A1B1S6E7"/>
<dbReference type="OrthoDB" id="710080at2"/>
<dbReference type="GeneID" id="65535324"/>
<feature type="chain" id="PRO_5010735638" description="Putative beta-lactamase-inhibitor-like PepSY-like domain-containing protein" evidence="1">
    <location>
        <begin position="21"/>
        <end position="149"/>
    </location>
</feature>
<evidence type="ECO:0000313" key="4">
    <source>
        <dbReference type="Proteomes" id="UP000186351"/>
    </source>
</evidence>
<name>A0A1B1S6E7_9BACT</name>